<dbReference type="EMBL" id="DSZY01000020">
    <property type="protein sequence ID" value="HGU40385.1"/>
    <property type="molecule type" value="Genomic_DNA"/>
</dbReference>
<comment type="caution">
    <text evidence="2">The sequence shown here is derived from an EMBL/GenBank/DDBJ whole genome shotgun (WGS) entry which is preliminary data.</text>
</comment>
<dbReference type="InterPro" id="IPR002589">
    <property type="entry name" value="Macro_dom"/>
</dbReference>
<accession>A0A7C4CDT8</accession>
<dbReference type="PROSITE" id="PS51154">
    <property type="entry name" value="MACRO"/>
    <property type="match status" value="1"/>
</dbReference>
<proteinExistence type="predicted"/>
<organism evidence="2">
    <name type="scientific">Fervidobacterium thailandense</name>
    <dbReference type="NCBI Taxonomy" id="1008305"/>
    <lineage>
        <taxon>Bacteria</taxon>
        <taxon>Thermotogati</taxon>
        <taxon>Thermotogota</taxon>
        <taxon>Thermotogae</taxon>
        <taxon>Thermotogales</taxon>
        <taxon>Fervidobacteriaceae</taxon>
        <taxon>Fervidobacterium</taxon>
    </lineage>
</organism>
<gene>
    <name evidence="2" type="ORF">ENT77_04215</name>
</gene>
<dbReference type="SUPFAM" id="SSF52949">
    <property type="entry name" value="Macro domain-like"/>
    <property type="match status" value="1"/>
</dbReference>
<dbReference type="SMART" id="SM00506">
    <property type="entry name" value="A1pp"/>
    <property type="match status" value="1"/>
</dbReference>
<protein>
    <submittedName>
        <fullName evidence="2">Macro domain-containing protein</fullName>
    </submittedName>
</protein>
<dbReference type="Pfam" id="PF01661">
    <property type="entry name" value="Macro"/>
    <property type="match status" value="1"/>
</dbReference>
<dbReference type="Gene3D" id="3.40.220.10">
    <property type="entry name" value="Leucine Aminopeptidase, subunit E, domain 1"/>
    <property type="match status" value="1"/>
</dbReference>
<dbReference type="CDD" id="cd02907">
    <property type="entry name" value="Macro_Af1521_BAL-like"/>
    <property type="match status" value="1"/>
</dbReference>
<dbReference type="PANTHER" id="PTHR11106">
    <property type="entry name" value="GANGLIOSIDE INDUCED DIFFERENTIATION ASSOCIATED PROTEIN 2-RELATED"/>
    <property type="match status" value="1"/>
</dbReference>
<dbReference type="InterPro" id="IPR043472">
    <property type="entry name" value="Macro_dom-like"/>
</dbReference>
<dbReference type="PANTHER" id="PTHR11106:SF111">
    <property type="entry name" value="MACRO DOMAIN-CONTAINING PROTEIN"/>
    <property type="match status" value="1"/>
</dbReference>
<reference evidence="2" key="1">
    <citation type="journal article" date="2020" name="mSystems">
        <title>Genome- and Community-Level Interaction Insights into Carbon Utilization and Element Cycling Functions of Hydrothermarchaeota in Hydrothermal Sediment.</title>
        <authorList>
            <person name="Zhou Z."/>
            <person name="Liu Y."/>
            <person name="Xu W."/>
            <person name="Pan J."/>
            <person name="Luo Z.H."/>
            <person name="Li M."/>
        </authorList>
    </citation>
    <scope>NUCLEOTIDE SEQUENCE [LARGE SCALE GENOMIC DNA]</scope>
    <source>
        <strain evidence="2">SpSt-609</strain>
    </source>
</reference>
<name>A0A7C4CDT8_9BACT</name>
<sequence length="184" mass="19975">MMELVLQSVMIIFKNSDITKENVDAIVNAANSYLKHGGGVAGAIVKAGGYEIQLESDEYVSKHGPIPPGGVAVTSAGRLPAKFIIHTVGPVGNSADGDEILRNCFINVFNAAKNLSIKSVAIPFIGTGIFGYPVERFIKVVSNLLPEYFKNYTGPLETVIFCDIDREKIEKLYEALKKVFINPL</sequence>
<dbReference type="AlphaFoldDB" id="A0A7C4CDT8"/>
<feature type="domain" description="Macro" evidence="1">
    <location>
        <begin position="1"/>
        <end position="180"/>
    </location>
</feature>
<evidence type="ECO:0000259" key="1">
    <source>
        <dbReference type="PROSITE" id="PS51154"/>
    </source>
</evidence>
<evidence type="ECO:0000313" key="2">
    <source>
        <dbReference type="EMBL" id="HGU40385.1"/>
    </source>
</evidence>